<name>A0A6J5LPY6_9CAUD</name>
<accession>A0A6J5LPY6</accession>
<protein>
    <submittedName>
        <fullName evidence="2">Uncharacterized protein</fullName>
    </submittedName>
</protein>
<evidence type="ECO:0000256" key="1">
    <source>
        <dbReference type="SAM" id="MobiDB-lite"/>
    </source>
</evidence>
<feature type="compositionally biased region" description="Pro residues" evidence="1">
    <location>
        <begin position="72"/>
        <end position="82"/>
    </location>
</feature>
<dbReference type="EMBL" id="LR796314">
    <property type="protein sequence ID" value="CAB4136241.1"/>
    <property type="molecule type" value="Genomic_DNA"/>
</dbReference>
<organism evidence="2">
    <name type="scientific">uncultured Caudovirales phage</name>
    <dbReference type="NCBI Taxonomy" id="2100421"/>
    <lineage>
        <taxon>Viruses</taxon>
        <taxon>Duplodnaviria</taxon>
        <taxon>Heunggongvirae</taxon>
        <taxon>Uroviricota</taxon>
        <taxon>Caudoviricetes</taxon>
        <taxon>Peduoviridae</taxon>
        <taxon>Maltschvirus</taxon>
        <taxon>Maltschvirus maltsch</taxon>
    </lineage>
</organism>
<feature type="region of interest" description="Disordered" evidence="1">
    <location>
        <begin position="61"/>
        <end position="84"/>
    </location>
</feature>
<evidence type="ECO:0000313" key="3">
    <source>
        <dbReference type="EMBL" id="CAB4169850.1"/>
    </source>
</evidence>
<evidence type="ECO:0000313" key="2">
    <source>
        <dbReference type="EMBL" id="CAB4136241.1"/>
    </source>
</evidence>
<gene>
    <name evidence="4" type="ORF">UFOVP1334_42</name>
    <name evidence="2" type="ORF">UFOVP296_35</name>
    <name evidence="3" type="ORF">UFOVP912_10</name>
</gene>
<reference evidence="2" key="1">
    <citation type="submission" date="2020-04" db="EMBL/GenBank/DDBJ databases">
        <authorList>
            <person name="Chiriac C."/>
            <person name="Salcher M."/>
            <person name="Ghai R."/>
            <person name="Kavagutti S V."/>
        </authorList>
    </citation>
    <scope>NUCLEOTIDE SEQUENCE</scope>
</reference>
<dbReference type="EMBL" id="LR797283">
    <property type="protein sequence ID" value="CAB4199455.1"/>
    <property type="molecule type" value="Genomic_DNA"/>
</dbReference>
<proteinExistence type="predicted"/>
<sequence>MHDDPHFMVGPRLDDGTISPAGKLVRFHGGKPKQPAQSQRESLLSAQAEKELLKSLIDSRKPMEIPKMEAPPAAPVPSPPPTMSNADVMAAQKQAKKVASKRRGIKSTLLSTELKQGVTELGGSLASMATTLA</sequence>
<evidence type="ECO:0000313" key="4">
    <source>
        <dbReference type="EMBL" id="CAB4199455.1"/>
    </source>
</evidence>
<dbReference type="EMBL" id="LR796853">
    <property type="protein sequence ID" value="CAB4169850.1"/>
    <property type="molecule type" value="Genomic_DNA"/>
</dbReference>